<evidence type="ECO:0000313" key="3">
    <source>
        <dbReference type="Proteomes" id="UP000188533"/>
    </source>
</evidence>
<evidence type="ECO:0000256" key="1">
    <source>
        <dbReference type="SAM" id="MobiDB-lite"/>
    </source>
</evidence>
<name>A0A1Q3ET90_LENED</name>
<organism evidence="2 3">
    <name type="scientific">Lentinula edodes</name>
    <name type="common">Shiitake mushroom</name>
    <name type="synonym">Lentinus edodes</name>
    <dbReference type="NCBI Taxonomy" id="5353"/>
    <lineage>
        <taxon>Eukaryota</taxon>
        <taxon>Fungi</taxon>
        <taxon>Dikarya</taxon>
        <taxon>Basidiomycota</taxon>
        <taxon>Agaricomycotina</taxon>
        <taxon>Agaricomycetes</taxon>
        <taxon>Agaricomycetidae</taxon>
        <taxon>Agaricales</taxon>
        <taxon>Marasmiineae</taxon>
        <taxon>Omphalotaceae</taxon>
        <taxon>Lentinula</taxon>
    </lineage>
</organism>
<dbReference type="STRING" id="5353.A0A1Q3ET90"/>
<feature type="compositionally biased region" description="Low complexity" evidence="1">
    <location>
        <begin position="40"/>
        <end position="56"/>
    </location>
</feature>
<reference evidence="2 3" key="1">
    <citation type="submission" date="2016-08" db="EMBL/GenBank/DDBJ databases">
        <authorList>
            <consortium name="Lentinula edodes genome sequencing consortium"/>
            <person name="Sakamoto Y."/>
            <person name="Nakade K."/>
            <person name="Sato S."/>
            <person name="Yoshida Y."/>
            <person name="Miyazaki K."/>
            <person name="Natsume S."/>
            <person name="Konno N."/>
        </authorList>
    </citation>
    <scope>NUCLEOTIDE SEQUENCE [LARGE SCALE GENOMIC DNA]</scope>
    <source>
        <strain evidence="2 3">NBRC 111202</strain>
    </source>
</reference>
<dbReference type="AlphaFoldDB" id="A0A1Q3ET90"/>
<dbReference type="Proteomes" id="UP000188533">
    <property type="component" value="Unassembled WGS sequence"/>
</dbReference>
<sequence length="119" mass="13071">MASTKTWDIGASTVPCTRSLNKQSICYTPSPISFTTNPVSPLLRSPSSSTSSALPPLIRPSADKTPPPRLSTEQIVEIRRLRSLDPVKWTRAKNVGNTGDILFTKLISGPNSHNIWIYH</sequence>
<dbReference type="Pfam" id="PF12824">
    <property type="entry name" value="MRP-L20"/>
    <property type="match status" value="1"/>
</dbReference>
<keyword evidence="3" id="KW-1185">Reference proteome</keyword>
<accession>A0A1Q3ET90</accession>
<evidence type="ECO:0000313" key="2">
    <source>
        <dbReference type="EMBL" id="GAW10398.1"/>
    </source>
</evidence>
<gene>
    <name evidence="2" type="ORF">LENED_012656</name>
</gene>
<proteinExistence type="predicted"/>
<comment type="caution">
    <text evidence="2">The sequence shown here is derived from an EMBL/GenBank/DDBJ whole genome shotgun (WGS) entry which is preliminary data.</text>
</comment>
<dbReference type="EMBL" id="BDGU01001716">
    <property type="protein sequence ID" value="GAW10398.1"/>
    <property type="molecule type" value="Genomic_DNA"/>
</dbReference>
<keyword evidence="2" id="KW-0689">Ribosomal protein</keyword>
<dbReference type="GO" id="GO:0005840">
    <property type="term" value="C:ribosome"/>
    <property type="evidence" value="ECO:0007669"/>
    <property type="project" value="UniProtKB-KW"/>
</dbReference>
<reference evidence="2 3" key="2">
    <citation type="submission" date="2017-02" db="EMBL/GenBank/DDBJ databases">
        <title>A genome survey and senescence transcriptome analysis in Lentinula edodes.</title>
        <authorList>
            <person name="Sakamoto Y."/>
            <person name="Nakade K."/>
            <person name="Sato S."/>
            <person name="Yoshida Y."/>
            <person name="Miyazaki K."/>
            <person name="Natsume S."/>
            <person name="Konno N."/>
        </authorList>
    </citation>
    <scope>NUCLEOTIDE SEQUENCE [LARGE SCALE GENOMIC DNA]</scope>
    <source>
        <strain evidence="2 3">NBRC 111202</strain>
    </source>
</reference>
<keyword evidence="2" id="KW-0687">Ribonucleoprotein</keyword>
<feature type="region of interest" description="Disordered" evidence="1">
    <location>
        <begin position="38"/>
        <end position="71"/>
    </location>
</feature>
<protein>
    <submittedName>
        <fullName evidence="2">60s ribosomal protein l20</fullName>
    </submittedName>
</protein>